<evidence type="ECO:0000313" key="2">
    <source>
        <dbReference type="EMBL" id="TDB94257.1"/>
    </source>
</evidence>
<sequence length="60" mass="6925">MSGNPLELLLQELRGAVSARISVGADPDEMSAELARRLRRIRRMQEDHHHRPPDPPHHDR</sequence>
<feature type="region of interest" description="Disordered" evidence="1">
    <location>
        <begin position="40"/>
        <end position="60"/>
    </location>
</feature>
<evidence type="ECO:0000256" key="1">
    <source>
        <dbReference type="SAM" id="MobiDB-lite"/>
    </source>
</evidence>
<dbReference type="Proteomes" id="UP000295626">
    <property type="component" value="Unassembled WGS sequence"/>
</dbReference>
<proteinExistence type="predicted"/>
<name>A0ABY2DIY3_9ACTN</name>
<feature type="compositionally biased region" description="Basic and acidic residues" evidence="1">
    <location>
        <begin position="43"/>
        <end position="60"/>
    </location>
</feature>
<keyword evidence="3" id="KW-1185">Reference proteome</keyword>
<protein>
    <submittedName>
        <fullName evidence="2">Uncharacterized protein</fullName>
    </submittedName>
</protein>
<organism evidence="2 3">
    <name type="scientific">Micromonospora fluostatini</name>
    <dbReference type="NCBI Taxonomy" id="1629071"/>
    <lineage>
        <taxon>Bacteria</taxon>
        <taxon>Bacillati</taxon>
        <taxon>Actinomycetota</taxon>
        <taxon>Actinomycetes</taxon>
        <taxon>Micromonosporales</taxon>
        <taxon>Micromonosporaceae</taxon>
        <taxon>Micromonospora</taxon>
    </lineage>
</organism>
<comment type="caution">
    <text evidence="2">The sequence shown here is derived from an EMBL/GenBank/DDBJ whole genome shotgun (WGS) entry which is preliminary data.</text>
</comment>
<dbReference type="EMBL" id="SMKE01000367">
    <property type="protein sequence ID" value="TDB94257.1"/>
    <property type="molecule type" value="Genomic_DNA"/>
</dbReference>
<gene>
    <name evidence="2" type="ORF">E1091_11180</name>
</gene>
<evidence type="ECO:0000313" key="3">
    <source>
        <dbReference type="Proteomes" id="UP000295626"/>
    </source>
</evidence>
<accession>A0ABY2DIY3</accession>
<reference evidence="2 3" key="1">
    <citation type="submission" date="2019-02" db="EMBL/GenBank/DDBJ databases">
        <title>Draft genome sequences of novel Actinobacteria.</title>
        <authorList>
            <person name="Sahin N."/>
            <person name="Ay H."/>
            <person name="Saygin H."/>
        </authorList>
    </citation>
    <scope>NUCLEOTIDE SEQUENCE [LARGE SCALE GENOMIC DNA]</scope>
    <source>
        <strain evidence="2 3">JCM 30529</strain>
    </source>
</reference>